<organism evidence="1 2">
    <name type="scientific">Staphylococcus hominis</name>
    <dbReference type="NCBI Taxonomy" id="1290"/>
    <lineage>
        <taxon>Bacteria</taxon>
        <taxon>Bacillati</taxon>
        <taxon>Bacillota</taxon>
        <taxon>Bacilli</taxon>
        <taxon>Bacillales</taxon>
        <taxon>Staphylococcaceae</taxon>
        <taxon>Staphylococcus</taxon>
    </lineage>
</organism>
<evidence type="ECO:0000313" key="1">
    <source>
        <dbReference type="EMBL" id="QKQ29075.1"/>
    </source>
</evidence>
<accession>A0A6N0I390</accession>
<reference evidence="1 2" key="1">
    <citation type="submission" date="2019-09" db="EMBL/GenBank/DDBJ databases">
        <title>FDA dAtabase for Regulatory Grade micrObial Sequences (FDA-ARGOS): Supporting development and validation of Infectious Disease Dx tests.</title>
        <authorList>
            <person name="Sciortino C."/>
            <person name="Tallon L."/>
            <person name="Sadzewicz L."/>
            <person name="Vavikolanu K."/>
            <person name="Mehta A."/>
            <person name="Aluvathingal J."/>
            <person name="Nadendla S."/>
            <person name="Nandy P."/>
            <person name="Geyer C."/>
            <person name="Yan Y."/>
            <person name="Sichtig H."/>
        </authorList>
    </citation>
    <scope>NUCLEOTIDE SEQUENCE [LARGE SCALE GENOMIC DNA]</scope>
    <source>
        <strain evidence="1 2">FDAARGOS_661</strain>
    </source>
</reference>
<dbReference type="Proteomes" id="UP000509636">
    <property type="component" value="Chromosome"/>
</dbReference>
<dbReference type="Pfam" id="PF11148">
    <property type="entry name" value="DUF2922"/>
    <property type="match status" value="1"/>
</dbReference>
<dbReference type="InterPro" id="IPR021321">
    <property type="entry name" value="DUF2922"/>
</dbReference>
<dbReference type="EMBL" id="CP054550">
    <property type="protein sequence ID" value="QKQ29075.1"/>
    <property type="molecule type" value="Genomic_DNA"/>
</dbReference>
<dbReference type="AlphaFoldDB" id="A0A6N0I390"/>
<evidence type="ECO:0000313" key="2">
    <source>
        <dbReference type="Proteomes" id="UP000509636"/>
    </source>
</evidence>
<proteinExistence type="predicted"/>
<name>A0A6N0I390_STAHO</name>
<sequence>MNNVKNLELIFKTNLNKTAKLQLPQISATITEPNVQSAMENIIKLDVLRFTSGAPSKVASAQIVDKTTTVLFELN</sequence>
<protein>
    <submittedName>
        <fullName evidence="1">DUF2922 domain-containing protein</fullName>
    </submittedName>
</protein>
<gene>
    <name evidence="1" type="ORF">FOB69_07060</name>
</gene>